<accession>A0A9P9DJK6</accession>
<sequence length="126" mass="14959">MLRESREETVKQITKMHEEAVKEITSAHERMIETLWDAWKKEQQALRQMIASQEKSIGKLQQDIQSIQEQATRERKLMQDQIDELKRIHQTSRDPDPVRKATRGRVPKFVTISDRVRHLMSRSLIV</sequence>
<protein>
    <submittedName>
        <fullName evidence="2">Uncharacterized protein</fullName>
    </submittedName>
</protein>
<organism evidence="2 3">
    <name type="scientific">Dactylonectria estremocensis</name>
    <dbReference type="NCBI Taxonomy" id="1079267"/>
    <lineage>
        <taxon>Eukaryota</taxon>
        <taxon>Fungi</taxon>
        <taxon>Dikarya</taxon>
        <taxon>Ascomycota</taxon>
        <taxon>Pezizomycotina</taxon>
        <taxon>Sordariomycetes</taxon>
        <taxon>Hypocreomycetidae</taxon>
        <taxon>Hypocreales</taxon>
        <taxon>Nectriaceae</taxon>
        <taxon>Dactylonectria</taxon>
    </lineage>
</organism>
<gene>
    <name evidence="2" type="ORF">B0J13DRAFT_568440</name>
</gene>
<evidence type="ECO:0000256" key="1">
    <source>
        <dbReference type="SAM" id="Coils"/>
    </source>
</evidence>
<reference evidence="2" key="1">
    <citation type="journal article" date="2021" name="Nat. Commun.">
        <title>Genetic determinants of endophytism in the Arabidopsis root mycobiome.</title>
        <authorList>
            <person name="Mesny F."/>
            <person name="Miyauchi S."/>
            <person name="Thiergart T."/>
            <person name="Pickel B."/>
            <person name="Atanasova L."/>
            <person name="Karlsson M."/>
            <person name="Huettel B."/>
            <person name="Barry K.W."/>
            <person name="Haridas S."/>
            <person name="Chen C."/>
            <person name="Bauer D."/>
            <person name="Andreopoulos W."/>
            <person name="Pangilinan J."/>
            <person name="LaButti K."/>
            <person name="Riley R."/>
            <person name="Lipzen A."/>
            <person name="Clum A."/>
            <person name="Drula E."/>
            <person name="Henrissat B."/>
            <person name="Kohler A."/>
            <person name="Grigoriev I.V."/>
            <person name="Martin F.M."/>
            <person name="Hacquard S."/>
        </authorList>
    </citation>
    <scope>NUCLEOTIDE SEQUENCE</scope>
    <source>
        <strain evidence="2">MPI-CAGE-AT-0021</strain>
    </source>
</reference>
<feature type="coiled-coil region" evidence="1">
    <location>
        <begin position="50"/>
        <end position="88"/>
    </location>
</feature>
<evidence type="ECO:0000313" key="3">
    <source>
        <dbReference type="Proteomes" id="UP000717696"/>
    </source>
</evidence>
<proteinExistence type="predicted"/>
<dbReference type="Proteomes" id="UP000717696">
    <property type="component" value="Unassembled WGS sequence"/>
</dbReference>
<keyword evidence="3" id="KW-1185">Reference proteome</keyword>
<comment type="caution">
    <text evidence="2">The sequence shown here is derived from an EMBL/GenBank/DDBJ whole genome shotgun (WGS) entry which is preliminary data.</text>
</comment>
<keyword evidence="1" id="KW-0175">Coiled coil</keyword>
<name>A0A9P9DJK6_9HYPO</name>
<evidence type="ECO:0000313" key="2">
    <source>
        <dbReference type="EMBL" id="KAH7120157.1"/>
    </source>
</evidence>
<dbReference type="AlphaFoldDB" id="A0A9P9DJK6"/>
<dbReference type="OrthoDB" id="5088815at2759"/>
<dbReference type="EMBL" id="JAGMUU010000029">
    <property type="protein sequence ID" value="KAH7120157.1"/>
    <property type="molecule type" value="Genomic_DNA"/>
</dbReference>